<feature type="region of interest" description="Disordered" evidence="1">
    <location>
        <begin position="1"/>
        <end position="22"/>
    </location>
</feature>
<evidence type="ECO:0000256" key="1">
    <source>
        <dbReference type="SAM" id="MobiDB-lite"/>
    </source>
</evidence>
<reference evidence="2" key="1">
    <citation type="journal article" date="2015" name="Nature">
        <title>Complex archaea that bridge the gap between prokaryotes and eukaryotes.</title>
        <authorList>
            <person name="Spang A."/>
            <person name="Saw J.H."/>
            <person name="Jorgensen S.L."/>
            <person name="Zaremba-Niedzwiedzka K."/>
            <person name="Martijn J."/>
            <person name="Lind A.E."/>
            <person name="van Eijk R."/>
            <person name="Schleper C."/>
            <person name="Guy L."/>
            <person name="Ettema T.J."/>
        </authorList>
    </citation>
    <scope>NUCLEOTIDE SEQUENCE</scope>
</reference>
<dbReference type="Gene3D" id="3.40.91.30">
    <property type="match status" value="1"/>
</dbReference>
<name>A0A0F9HYI3_9ZZZZ</name>
<sequence>MARPGNKNALGKRWKQTEENRRRISERNRRLWAEEPVPFPGSGIGRSGYREDIDHFVRSRWEANLCRIFRLLNIEYRYEAFTFKLGQLGSYRPDFFLPHRNLFIELKGYDSELAAAKRKASVREYGIRLAVIKGKGYRRMEARFKGQIPAWE</sequence>
<evidence type="ECO:0000313" key="2">
    <source>
        <dbReference type="EMBL" id="KKM08152.1"/>
    </source>
</evidence>
<organism evidence="2">
    <name type="scientific">marine sediment metagenome</name>
    <dbReference type="NCBI Taxonomy" id="412755"/>
    <lineage>
        <taxon>unclassified sequences</taxon>
        <taxon>metagenomes</taxon>
        <taxon>ecological metagenomes</taxon>
    </lineage>
</organism>
<gene>
    <name evidence="2" type="ORF">LCGC14_1726730</name>
</gene>
<accession>A0A0F9HYI3</accession>
<dbReference type="EMBL" id="LAZR01015614">
    <property type="protein sequence ID" value="KKM08152.1"/>
    <property type="molecule type" value="Genomic_DNA"/>
</dbReference>
<dbReference type="AlphaFoldDB" id="A0A0F9HYI3"/>
<proteinExistence type="predicted"/>
<protein>
    <submittedName>
        <fullName evidence="2">Uncharacterized protein</fullName>
    </submittedName>
</protein>
<comment type="caution">
    <text evidence="2">The sequence shown here is derived from an EMBL/GenBank/DDBJ whole genome shotgun (WGS) entry which is preliminary data.</text>
</comment>